<dbReference type="Proteomes" id="UP000434101">
    <property type="component" value="Unassembled WGS sequence"/>
</dbReference>
<protein>
    <submittedName>
        <fullName evidence="1">Uncharacterized protein</fullName>
    </submittedName>
</protein>
<accession>A0A6B0VPI2</accession>
<comment type="caution">
    <text evidence="1">The sequence shown here is derived from an EMBL/GenBank/DDBJ whole genome shotgun (WGS) entry which is preliminary data.</text>
</comment>
<dbReference type="AlphaFoldDB" id="A0A6B0VPI2"/>
<sequence length="78" mass="8735">MKSAHLSALETTPYHVRFTELVAASNVLDAQSLETVPERDVEPLLVEAADTADHRCLPRRLPFELGMRLVVFCILSDE</sequence>
<evidence type="ECO:0000313" key="2">
    <source>
        <dbReference type="Proteomes" id="UP000434101"/>
    </source>
</evidence>
<name>A0A6B0VPI2_9EURY</name>
<organism evidence="1 2">
    <name type="scientific">Natronorubrum halalkaliphilum</name>
    <dbReference type="NCBI Taxonomy" id="2691917"/>
    <lineage>
        <taxon>Archaea</taxon>
        <taxon>Methanobacteriati</taxon>
        <taxon>Methanobacteriota</taxon>
        <taxon>Stenosarchaea group</taxon>
        <taxon>Halobacteria</taxon>
        <taxon>Halobacteriales</taxon>
        <taxon>Natrialbaceae</taxon>
        <taxon>Natronorubrum</taxon>
    </lineage>
</organism>
<proteinExistence type="predicted"/>
<reference evidence="1 2" key="1">
    <citation type="submission" date="2020-01" db="EMBL/GenBank/DDBJ databases">
        <title>Natronorubrum sp. JWXQ-INN 674 isolated from Inner Mongolia Autonomous Region of China.</title>
        <authorList>
            <person name="Xue Q."/>
        </authorList>
    </citation>
    <scope>NUCLEOTIDE SEQUENCE [LARGE SCALE GENOMIC DNA]</scope>
    <source>
        <strain evidence="1 2">JWXQ-INN-674</strain>
    </source>
</reference>
<keyword evidence="2" id="KW-1185">Reference proteome</keyword>
<evidence type="ECO:0000313" key="1">
    <source>
        <dbReference type="EMBL" id="MXV62672.1"/>
    </source>
</evidence>
<dbReference type="EMBL" id="WUYX01000033">
    <property type="protein sequence ID" value="MXV62672.1"/>
    <property type="molecule type" value="Genomic_DNA"/>
</dbReference>
<gene>
    <name evidence="1" type="ORF">GS429_11465</name>
</gene>